<organism evidence="1 2">
    <name type="scientific">Ruminiclostridium hungatei</name>
    <name type="common">Clostridium hungatei</name>
    <dbReference type="NCBI Taxonomy" id="48256"/>
    <lineage>
        <taxon>Bacteria</taxon>
        <taxon>Bacillati</taxon>
        <taxon>Bacillota</taxon>
        <taxon>Clostridia</taxon>
        <taxon>Eubacteriales</taxon>
        <taxon>Oscillospiraceae</taxon>
        <taxon>Ruminiclostridium</taxon>
    </lineage>
</organism>
<dbReference type="Proteomes" id="UP000191554">
    <property type="component" value="Unassembled WGS sequence"/>
</dbReference>
<protein>
    <submittedName>
        <fullName evidence="1">Uncharacterized protein</fullName>
    </submittedName>
</protein>
<evidence type="ECO:0000313" key="1">
    <source>
        <dbReference type="EMBL" id="OPX43405.1"/>
    </source>
</evidence>
<sequence>MKTEFDEEKKALVFLKDADQDAVLKILKGGITALLETIKAPKIFSWGFGELFDTVLGTTDSTQTVLANIAQSLDSINDKLDNLIKQVLDLGYGMQIQDYIDYTQKMSIINSTFLAELQAVDALSDGDDKAQKQKNLISDMNYDDFYTQVLVLGKKLLDTSSITGSNLFTTFDKLAVNTYKWEHQGYEPRALFRNGALGLYLSLTSFCEIAIQGTIKDMDSSQVTEIAKLQNFHNNLKDQITDVNNMVAATDIIKRGDDVRYYQVSGHERLMSSVPQRMSVPPINYNQIDYRDLTYFVVTSNGQPVPELEWYQAVRNDYGNGQTLFNIFFSPDEGNLYNTPGFSETDWYVVKALYCQNEVMESFASGTIIASDGTVNSDYKLATSETNGGRIHFWRNPDTNLVGIQTVTG</sequence>
<evidence type="ECO:0000313" key="2">
    <source>
        <dbReference type="Proteomes" id="UP000191554"/>
    </source>
</evidence>
<dbReference type="AlphaFoldDB" id="A0A1V4SIV6"/>
<dbReference type="RefSeq" id="WP_133051114.1">
    <property type="nucleotide sequence ID" value="NZ_MZGX01000018.1"/>
</dbReference>
<accession>A0A1V4SIV6</accession>
<comment type="caution">
    <text evidence="1">The sequence shown here is derived from an EMBL/GenBank/DDBJ whole genome shotgun (WGS) entry which is preliminary data.</text>
</comment>
<keyword evidence="2" id="KW-1185">Reference proteome</keyword>
<dbReference type="EMBL" id="MZGX01000018">
    <property type="protein sequence ID" value="OPX43405.1"/>
    <property type="molecule type" value="Genomic_DNA"/>
</dbReference>
<name>A0A1V4SIV6_RUMHU</name>
<reference evidence="1 2" key="1">
    <citation type="submission" date="2017-03" db="EMBL/GenBank/DDBJ databases">
        <title>Genome sequence of Clostridium hungatei DSM 14427.</title>
        <authorList>
            <person name="Poehlein A."/>
            <person name="Daniel R."/>
        </authorList>
    </citation>
    <scope>NUCLEOTIDE SEQUENCE [LARGE SCALE GENOMIC DNA]</scope>
    <source>
        <strain evidence="1 2">DSM 14427</strain>
    </source>
</reference>
<dbReference type="STRING" id="48256.CLHUN_27500"/>
<dbReference type="OrthoDB" id="1776265at2"/>
<gene>
    <name evidence="1" type="ORF">CLHUN_27500</name>
</gene>
<proteinExistence type="predicted"/>